<dbReference type="UniPathway" id="UPA00908">
    <property type="reaction ID" value="UER00884"/>
</dbReference>
<proteinExistence type="predicted"/>
<dbReference type="GO" id="GO:0015970">
    <property type="term" value="P:guanosine tetraphosphate biosynthetic process"/>
    <property type="evidence" value="ECO:0007669"/>
    <property type="project" value="UniProtKB-UniPathway"/>
</dbReference>
<dbReference type="SUPFAM" id="SSF81301">
    <property type="entry name" value="Nucleotidyltransferase"/>
    <property type="match status" value="1"/>
</dbReference>
<dbReference type="GO" id="GO:0016301">
    <property type="term" value="F:kinase activity"/>
    <property type="evidence" value="ECO:0007669"/>
    <property type="project" value="UniProtKB-KW"/>
</dbReference>
<dbReference type="OrthoDB" id="9801824at2"/>
<dbReference type="InterPro" id="IPR007685">
    <property type="entry name" value="RelA_SpoT"/>
</dbReference>
<gene>
    <name evidence="3" type="ORF">SAMN04489866_10830</name>
</gene>
<evidence type="ECO:0000256" key="1">
    <source>
        <dbReference type="ARBA" id="ARBA00004976"/>
    </source>
</evidence>
<keyword evidence="4" id="KW-1185">Reference proteome</keyword>
<keyword evidence="3" id="KW-0418">Kinase</keyword>
<dbReference type="Gene3D" id="3.30.460.10">
    <property type="entry name" value="Beta Polymerase, domain 2"/>
    <property type="match status" value="1"/>
</dbReference>
<dbReference type="AlphaFoldDB" id="A0A1G6Y0W9"/>
<comment type="pathway">
    <text evidence="1">Purine metabolism; ppGpp biosynthesis; ppGpp from GTP: step 1/2.</text>
</comment>
<dbReference type="SMART" id="SM00954">
    <property type="entry name" value="RelA_SpoT"/>
    <property type="match status" value="1"/>
</dbReference>
<evidence type="ECO:0000313" key="3">
    <source>
        <dbReference type="EMBL" id="SDD83285.1"/>
    </source>
</evidence>
<reference evidence="3 4" key="1">
    <citation type="submission" date="2016-10" db="EMBL/GenBank/DDBJ databases">
        <authorList>
            <person name="de Groot N.N."/>
        </authorList>
    </citation>
    <scope>NUCLEOTIDE SEQUENCE [LARGE SCALE GENOMIC DNA]</scope>
    <source>
        <strain evidence="3 4">DSM 20475</strain>
    </source>
</reference>
<dbReference type="InterPro" id="IPR043519">
    <property type="entry name" value="NT_sf"/>
</dbReference>
<dbReference type="PANTHER" id="PTHR47837">
    <property type="entry name" value="GTP PYROPHOSPHOKINASE YJBM"/>
    <property type="match status" value="1"/>
</dbReference>
<dbReference type="Gene3D" id="1.10.287.860">
    <property type="entry name" value="Nucleotidyltransferase"/>
    <property type="match status" value="1"/>
</dbReference>
<dbReference type="EMBL" id="FNAF01000008">
    <property type="protein sequence ID" value="SDD83285.1"/>
    <property type="molecule type" value="Genomic_DNA"/>
</dbReference>
<accession>A0A1G6Y0W9</accession>
<dbReference type="Proteomes" id="UP000198995">
    <property type="component" value="Unassembled WGS sequence"/>
</dbReference>
<dbReference type="RefSeq" id="WP_091791990.1">
    <property type="nucleotide sequence ID" value="NZ_FNAF01000008.1"/>
</dbReference>
<feature type="domain" description="RelA/SpoT" evidence="2">
    <location>
        <begin position="55"/>
        <end position="174"/>
    </location>
</feature>
<evidence type="ECO:0000259" key="2">
    <source>
        <dbReference type="SMART" id="SM00954"/>
    </source>
</evidence>
<dbReference type="PANTHER" id="PTHR47837:SF1">
    <property type="entry name" value="GTP PYROPHOSPHOKINASE YJBM"/>
    <property type="match status" value="1"/>
</dbReference>
<dbReference type="InterPro" id="IPR052366">
    <property type="entry name" value="GTP_Pyrophosphokinase"/>
</dbReference>
<organism evidence="3 4">
    <name type="scientific">Peptococcus niger</name>
    <dbReference type="NCBI Taxonomy" id="2741"/>
    <lineage>
        <taxon>Bacteria</taxon>
        <taxon>Bacillati</taxon>
        <taxon>Bacillota</taxon>
        <taxon>Clostridia</taxon>
        <taxon>Eubacteriales</taxon>
        <taxon>Peptococcaceae</taxon>
        <taxon>Peptococcus</taxon>
    </lineage>
</organism>
<name>A0A1G6Y0W9_PEPNI</name>
<dbReference type="CDD" id="cd05399">
    <property type="entry name" value="NT_Rel-Spo_like"/>
    <property type="match status" value="1"/>
</dbReference>
<evidence type="ECO:0000313" key="4">
    <source>
        <dbReference type="Proteomes" id="UP000198995"/>
    </source>
</evidence>
<dbReference type="STRING" id="2741.SAMN04489866_10830"/>
<sequence length="218" mass="25352">MASTEFNIKTASRLYYGGYYDRLVEAREALELLFGEMEYELLNKNGRNPIEYIKARIKTPASMEEKLARLNKDGLRLGAQDLFDGCGTRLVCTFIDDCYTIKSWLAARPDLILVAEKDYIRHPKPSGYRSYHLQVRVRTDIGQWINAEIQIRTISMDCWATLEHHLRYKKHLLNESMMASELKRCADELASTDINLMIIRDRIVYDKEDDSDETLTGR</sequence>
<protein>
    <submittedName>
        <fullName evidence="3">Putative GTP pyrophosphokinase</fullName>
    </submittedName>
</protein>
<dbReference type="Pfam" id="PF04607">
    <property type="entry name" value="RelA_SpoT"/>
    <property type="match status" value="1"/>
</dbReference>
<keyword evidence="3" id="KW-0808">Transferase</keyword>